<gene>
    <name evidence="1" type="ORF">CTRU02_203265</name>
</gene>
<evidence type="ECO:0000313" key="2">
    <source>
        <dbReference type="Proteomes" id="UP000805649"/>
    </source>
</evidence>
<reference evidence="1 2" key="1">
    <citation type="journal article" date="2020" name="Phytopathology">
        <title>Genome Sequence Resources of Colletotrichum truncatum, C. plurivorum, C. musicola, and C. sojae: Four Species Pathogenic to Soybean (Glycine max).</title>
        <authorList>
            <person name="Rogerio F."/>
            <person name="Boufleur T.R."/>
            <person name="Ciampi-Guillardi M."/>
            <person name="Sukno S.A."/>
            <person name="Thon M.R."/>
            <person name="Massola Junior N.S."/>
            <person name="Baroncelli R."/>
        </authorList>
    </citation>
    <scope>NUCLEOTIDE SEQUENCE [LARGE SCALE GENOMIC DNA]</scope>
    <source>
        <strain evidence="1 2">CMES1059</strain>
    </source>
</reference>
<protein>
    <submittedName>
        <fullName evidence="1">Aspartic proteinase</fullName>
    </submittedName>
</protein>
<proteinExistence type="predicted"/>
<organism evidence="1 2">
    <name type="scientific">Colletotrichum truncatum</name>
    <name type="common">Anthracnose fungus</name>
    <name type="synonym">Colletotrichum capsici</name>
    <dbReference type="NCBI Taxonomy" id="5467"/>
    <lineage>
        <taxon>Eukaryota</taxon>
        <taxon>Fungi</taxon>
        <taxon>Dikarya</taxon>
        <taxon>Ascomycota</taxon>
        <taxon>Pezizomycotina</taxon>
        <taxon>Sordariomycetes</taxon>
        <taxon>Hypocreomycetidae</taxon>
        <taxon>Glomerellales</taxon>
        <taxon>Glomerellaceae</taxon>
        <taxon>Colletotrichum</taxon>
        <taxon>Colletotrichum truncatum species complex</taxon>
    </lineage>
</organism>
<accession>A0ACC3Z8S9</accession>
<sequence length="345" mass="38012">MPSAIDRSKFQESLIRFPVDTSLTTLKLFGTKIHSVNGSRNSANPFQPLGGLDTLSLYKPVVRIAPHNTISWLPYYLARHIYELAGAVWDDQLQARAVNCNSKASTAQLAVQLHGADGPILNVPVSDLVGPGVPGRTMRSAGTNWCLFGVQSYNTSDPYRYTLGGTMLKRAYMVFDLANGEIAIGKTKFDSATREDVVYFPSYGAKVPESSAVSPSPGWCYEHSSSEYCSSDRTRPIYGDDEESKSRFRGGITKGGWIAIAVCMSVVVVIIVVLSIRAFRKWRRIKREEKELAGEHQNAMCAAYGVSGKQTGLTSQRKVDIIHHANMCTMSRESDENTITSGRRQ</sequence>
<evidence type="ECO:0000313" key="1">
    <source>
        <dbReference type="EMBL" id="KAL0940502.1"/>
    </source>
</evidence>
<dbReference type="EMBL" id="VUJX02000002">
    <property type="protein sequence ID" value="KAL0940502.1"/>
    <property type="molecule type" value="Genomic_DNA"/>
</dbReference>
<comment type="caution">
    <text evidence="1">The sequence shown here is derived from an EMBL/GenBank/DDBJ whole genome shotgun (WGS) entry which is preliminary data.</text>
</comment>
<name>A0ACC3Z8S9_COLTU</name>
<keyword evidence="2" id="KW-1185">Reference proteome</keyword>
<dbReference type="Proteomes" id="UP000805649">
    <property type="component" value="Unassembled WGS sequence"/>
</dbReference>